<dbReference type="GO" id="GO:0016567">
    <property type="term" value="P:protein ubiquitination"/>
    <property type="evidence" value="ECO:0007669"/>
    <property type="project" value="UniProtKB-UniRule"/>
</dbReference>
<comment type="pathway">
    <text evidence="1">Protein modification; protein ubiquitination.</text>
</comment>
<organism evidence="3 4">
    <name type="scientific">Rhynchospora breviuscula</name>
    <dbReference type="NCBI Taxonomy" id="2022672"/>
    <lineage>
        <taxon>Eukaryota</taxon>
        <taxon>Viridiplantae</taxon>
        <taxon>Streptophyta</taxon>
        <taxon>Embryophyta</taxon>
        <taxon>Tracheophyta</taxon>
        <taxon>Spermatophyta</taxon>
        <taxon>Magnoliopsida</taxon>
        <taxon>Liliopsida</taxon>
        <taxon>Poales</taxon>
        <taxon>Cyperaceae</taxon>
        <taxon>Cyperoideae</taxon>
        <taxon>Rhynchosporeae</taxon>
        <taxon>Rhynchospora</taxon>
    </lineage>
</organism>
<dbReference type="InterPro" id="IPR001810">
    <property type="entry name" value="F-box_dom"/>
</dbReference>
<feature type="domain" description="F-box" evidence="2">
    <location>
        <begin position="3"/>
        <end position="49"/>
    </location>
</feature>
<comment type="function">
    <text evidence="1">Acts as a component of a SCF E3 ubiquitin ligase complexes.</text>
</comment>
<dbReference type="AlphaFoldDB" id="A0A9Q0HSU2"/>
<dbReference type="EMBL" id="JAMQYH010000002">
    <property type="protein sequence ID" value="KAJ1697136.1"/>
    <property type="molecule type" value="Genomic_DNA"/>
</dbReference>
<comment type="caution">
    <text evidence="3">The sequence shown here is derived from an EMBL/GenBank/DDBJ whole genome shotgun (WGS) entry which is preliminary data.</text>
</comment>
<protein>
    <recommendedName>
        <fullName evidence="1">F-box protein</fullName>
    </recommendedName>
</protein>
<dbReference type="OrthoDB" id="1924875at2759"/>
<dbReference type="PROSITE" id="PS50181">
    <property type="entry name" value="FBOX"/>
    <property type="match status" value="1"/>
</dbReference>
<comment type="subunit">
    <text evidence="1">Component of the SCF-type E3 ligase complex.</text>
</comment>
<name>A0A9Q0HSU2_9POAL</name>
<proteinExistence type="predicted"/>
<sequence length="418" mass="46990">MASPTFTELPDDIQVNIFSFLNPCEISAVACTSRRFSPLPGSPSLWLAMCDRRWGQFTCPASWGPNCAPRRLFRALDQWENLIGFWRRIGHGHGSGGADSTCHPLLFFQWNSDCITGSLVSPCAEPGSYCVVKSPFLWLGMSQDGEMVSYRQLQEEFELEGGPGSDPVQATVSFVGPNHLVVEPNGGFRSGDEDMEVVVGIESSSPPDQATLQMYQYFANRTSPCGEKGVRRQRRRERERRKSGLVTEHFVRITHYCPTPTRPLQGLWKGICENRSLEFYLVAYDDIGGITCRRVGEPGTQFSGYSPIFWTPNADFIKPPFSKEEYKIYTSREHLRGDSFSLESRLVSRILCINSSYDLVIPDLTGAPGGNLRNVEGRVWEYDDGTFGFGFLRNDYIVDLKHVALDGQVLNSVRKSRM</sequence>
<keyword evidence="1" id="KW-0539">Nucleus</keyword>
<dbReference type="Gene3D" id="1.20.1280.50">
    <property type="match status" value="1"/>
</dbReference>
<reference evidence="3" key="1">
    <citation type="journal article" date="2022" name="Cell">
        <title>Repeat-based holocentromeres influence genome architecture and karyotype evolution.</title>
        <authorList>
            <person name="Hofstatter P.G."/>
            <person name="Thangavel G."/>
            <person name="Lux T."/>
            <person name="Neumann P."/>
            <person name="Vondrak T."/>
            <person name="Novak P."/>
            <person name="Zhang M."/>
            <person name="Costa L."/>
            <person name="Castellani M."/>
            <person name="Scott A."/>
            <person name="Toegelov H."/>
            <person name="Fuchs J."/>
            <person name="Mata-Sucre Y."/>
            <person name="Dias Y."/>
            <person name="Vanzela A.L.L."/>
            <person name="Huettel B."/>
            <person name="Almeida C.C.S."/>
            <person name="Simkova H."/>
            <person name="Souza G."/>
            <person name="Pedrosa-Harand A."/>
            <person name="Macas J."/>
            <person name="Mayer K.F.X."/>
            <person name="Houben A."/>
            <person name="Marques A."/>
        </authorList>
    </citation>
    <scope>NUCLEOTIDE SEQUENCE</scope>
    <source>
        <strain evidence="3">RhyBre1mFocal</strain>
    </source>
</reference>
<gene>
    <name evidence="3" type="ORF">LUZ63_005648</name>
</gene>
<evidence type="ECO:0000259" key="2">
    <source>
        <dbReference type="PROSITE" id="PS50181"/>
    </source>
</evidence>
<evidence type="ECO:0000313" key="3">
    <source>
        <dbReference type="EMBL" id="KAJ1697136.1"/>
    </source>
</evidence>
<dbReference type="GO" id="GO:0009740">
    <property type="term" value="P:gibberellic acid mediated signaling pathway"/>
    <property type="evidence" value="ECO:0007669"/>
    <property type="project" value="TreeGrafter"/>
</dbReference>
<dbReference type="PANTHER" id="PTHR12874">
    <property type="entry name" value="F-BOX ONLY PROTEIN 48-RELATED"/>
    <property type="match status" value="1"/>
</dbReference>
<dbReference type="GO" id="GO:0031146">
    <property type="term" value="P:SCF-dependent proteasomal ubiquitin-dependent protein catabolic process"/>
    <property type="evidence" value="ECO:0007669"/>
    <property type="project" value="UniProtKB-UniRule"/>
</dbReference>
<dbReference type="CDD" id="cd09917">
    <property type="entry name" value="F-box_SF"/>
    <property type="match status" value="1"/>
</dbReference>
<dbReference type="SUPFAM" id="SSF81383">
    <property type="entry name" value="F-box domain"/>
    <property type="match status" value="1"/>
</dbReference>
<keyword evidence="4" id="KW-1185">Reference proteome</keyword>
<accession>A0A9Q0HSU2</accession>
<evidence type="ECO:0000256" key="1">
    <source>
        <dbReference type="RuleBase" id="RU369085"/>
    </source>
</evidence>
<dbReference type="GO" id="GO:0005634">
    <property type="term" value="C:nucleus"/>
    <property type="evidence" value="ECO:0007669"/>
    <property type="project" value="UniProtKB-SubCell"/>
</dbReference>
<dbReference type="InterPro" id="IPR036047">
    <property type="entry name" value="F-box-like_dom_sf"/>
</dbReference>
<dbReference type="GO" id="GO:0005737">
    <property type="term" value="C:cytoplasm"/>
    <property type="evidence" value="ECO:0007669"/>
    <property type="project" value="TreeGrafter"/>
</dbReference>
<evidence type="ECO:0000313" key="4">
    <source>
        <dbReference type="Proteomes" id="UP001151287"/>
    </source>
</evidence>
<comment type="subcellular location">
    <subcellularLocation>
        <location evidence="1">Nucleus</location>
    </subcellularLocation>
</comment>
<keyword evidence="1" id="KW-0833">Ubl conjugation pathway</keyword>
<dbReference type="PANTHER" id="PTHR12874:SF28">
    <property type="entry name" value="F-BOX PROTEIN"/>
    <property type="match status" value="1"/>
</dbReference>
<dbReference type="GO" id="GO:0019005">
    <property type="term" value="C:SCF ubiquitin ligase complex"/>
    <property type="evidence" value="ECO:0007669"/>
    <property type="project" value="UniProtKB-UniRule"/>
</dbReference>
<dbReference type="Pfam" id="PF12937">
    <property type="entry name" value="F-box-like"/>
    <property type="match status" value="1"/>
</dbReference>
<dbReference type="Proteomes" id="UP001151287">
    <property type="component" value="Unassembled WGS sequence"/>
</dbReference>